<protein>
    <submittedName>
        <fullName evidence="1">Uncharacterized protein</fullName>
    </submittedName>
</protein>
<dbReference type="HOGENOM" id="CLU_2315599_0_0_3"/>
<name>B7KFN8_GLOC7</name>
<accession>B7KFN8</accession>
<dbReference type="Proteomes" id="UP000002384">
    <property type="component" value="Chromosome"/>
</dbReference>
<dbReference type="RefSeq" id="WP_015956943.1">
    <property type="nucleotide sequence ID" value="NC_011729.1"/>
</dbReference>
<reference evidence="2" key="1">
    <citation type="journal article" date="2011" name="MBio">
        <title>Novel metabolic attributes of the genus Cyanothece, comprising a group of unicellular nitrogen-fixing Cyanobacteria.</title>
        <authorList>
            <person name="Bandyopadhyay A."/>
            <person name="Elvitigala T."/>
            <person name="Welsh E."/>
            <person name="Stockel J."/>
            <person name="Liberton M."/>
            <person name="Min H."/>
            <person name="Sherman L.A."/>
            <person name="Pakrasi H.B."/>
        </authorList>
    </citation>
    <scope>NUCLEOTIDE SEQUENCE [LARGE SCALE GENOMIC DNA]</scope>
    <source>
        <strain evidence="2">PCC 7424</strain>
    </source>
</reference>
<dbReference type="EMBL" id="CP001291">
    <property type="protein sequence ID" value="ACK73363.1"/>
    <property type="molecule type" value="Genomic_DNA"/>
</dbReference>
<dbReference type="STRING" id="65393.PCC7424_5010"/>
<evidence type="ECO:0000313" key="1">
    <source>
        <dbReference type="EMBL" id="ACK73363.1"/>
    </source>
</evidence>
<dbReference type="KEGG" id="cyc:PCC7424_5010"/>
<gene>
    <name evidence="1" type="ordered locus">PCC7424_5010</name>
</gene>
<organism evidence="1 2">
    <name type="scientific">Gloeothece citriformis (strain PCC 7424)</name>
    <name type="common">Cyanothece sp. (strain PCC 7424)</name>
    <dbReference type="NCBI Taxonomy" id="65393"/>
    <lineage>
        <taxon>Bacteria</taxon>
        <taxon>Bacillati</taxon>
        <taxon>Cyanobacteriota</taxon>
        <taxon>Cyanophyceae</taxon>
        <taxon>Oscillatoriophycideae</taxon>
        <taxon>Chroococcales</taxon>
        <taxon>Aphanothecaceae</taxon>
        <taxon>Gloeothece</taxon>
        <taxon>Gloeothece citriformis</taxon>
    </lineage>
</organism>
<keyword evidence="2" id="KW-1185">Reference proteome</keyword>
<proteinExistence type="predicted"/>
<evidence type="ECO:0000313" key="2">
    <source>
        <dbReference type="Proteomes" id="UP000002384"/>
    </source>
</evidence>
<dbReference type="AlphaFoldDB" id="B7KFN8"/>
<sequence length="108" mass="12869">MKIGLSLQLCLEDILNNLVKEEEVKYIVTSTQFSYPEDFDQFILECQEVLEPWKSIPFQEIRSLVNRLEIRQPRLINPKHYPKISDSHWVNSEAEIMWQDDSMVSQKQ</sequence>